<comment type="caution">
    <text evidence="7">The sequence shown here is derived from an EMBL/GenBank/DDBJ whole genome shotgun (WGS) entry which is preliminary data.</text>
</comment>
<evidence type="ECO:0000256" key="4">
    <source>
        <dbReference type="ARBA" id="ARBA00022729"/>
    </source>
</evidence>
<dbReference type="EMBL" id="JBJQND010000001">
    <property type="protein sequence ID" value="KAL3892302.1"/>
    <property type="molecule type" value="Genomic_DNA"/>
</dbReference>
<feature type="chain" id="PRO_5044796428" evidence="6">
    <location>
        <begin position="21"/>
        <end position="230"/>
    </location>
</feature>
<evidence type="ECO:0000256" key="6">
    <source>
        <dbReference type="SAM" id="SignalP"/>
    </source>
</evidence>
<reference evidence="7 8" key="1">
    <citation type="submission" date="2024-11" db="EMBL/GenBank/DDBJ databases">
        <title>Chromosome-level genome assembly of the freshwater bivalve Anodonta woodiana.</title>
        <authorList>
            <person name="Chen X."/>
        </authorList>
    </citation>
    <scope>NUCLEOTIDE SEQUENCE [LARGE SCALE GENOMIC DNA]</scope>
    <source>
        <strain evidence="7">MN2024</strain>
        <tissue evidence="7">Gills</tissue>
    </source>
</reference>
<keyword evidence="3" id="KW-0964">Secreted</keyword>
<evidence type="ECO:0000256" key="2">
    <source>
        <dbReference type="ARBA" id="ARBA00005679"/>
    </source>
</evidence>
<dbReference type="PANTHER" id="PTHR13234">
    <property type="entry name" value="GAMMA-INTERFERON INDUCIBLE LYSOSOMAL THIOL REDUCTASE GILT"/>
    <property type="match status" value="1"/>
</dbReference>
<dbReference type="GO" id="GO:0005576">
    <property type="term" value="C:extracellular region"/>
    <property type="evidence" value="ECO:0007669"/>
    <property type="project" value="UniProtKB-SubCell"/>
</dbReference>
<evidence type="ECO:0000256" key="5">
    <source>
        <dbReference type="ARBA" id="ARBA00023180"/>
    </source>
</evidence>
<evidence type="ECO:0000313" key="7">
    <source>
        <dbReference type="EMBL" id="KAL3892302.1"/>
    </source>
</evidence>
<evidence type="ECO:0000256" key="3">
    <source>
        <dbReference type="ARBA" id="ARBA00022525"/>
    </source>
</evidence>
<evidence type="ECO:0000256" key="1">
    <source>
        <dbReference type="ARBA" id="ARBA00004613"/>
    </source>
</evidence>
<proteinExistence type="inferred from homology"/>
<protein>
    <submittedName>
        <fullName evidence="7">Uncharacterized protein</fullName>
    </submittedName>
</protein>
<gene>
    <name evidence="7" type="ORF">ACJMK2_004519</name>
</gene>
<name>A0ABD3Y219_SINWO</name>
<comment type="subcellular location">
    <subcellularLocation>
        <location evidence="1">Secreted</location>
    </subcellularLocation>
</comment>
<dbReference type="InterPro" id="IPR004911">
    <property type="entry name" value="Interferon-induced_GILT"/>
</dbReference>
<accession>A0ABD3Y219</accession>
<feature type="signal peptide" evidence="6">
    <location>
        <begin position="1"/>
        <end position="20"/>
    </location>
</feature>
<organism evidence="7 8">
    <name type="scientific">Sinanodonta woodiana</name>
    <name type="common">Chinese pond mussel</name>
    <name type="synonym">Anodonta woodiana</name>
    <dbReference type="NCBI Taxonomy" id="1069815"/>
    <lineage>
        <taxon>Eukaryota</taxon>
        <taxon>Metazoa</taxon>
        <taxon>Spiralia</taxon>
        <taxon>Lophotrochozoa</taxon>
        <taxon>Mollusca</taxon>
        <taxon>Bivalvia</taxon>
        <taxon>Autobranchia</taxon>
        <taxon>Heteroconchia</taxon>
        <taxon>Palaeoheterodonta</taxon>
        <taxon>Unionida</taxon>
        <taxon>Unionoidea</taxon>
        <taxon>Unionidae</taxon>
        <taxon>Unioninae</taxon>
        <taxon>Sinanodonta</taxon>
    </lineage>
</organism>
<keyword evidence="4 6" id="KW-0732">Signal</keyword>
<keyword evidence="5" id="KW-0325">Glycoprotein</keyword>
<dbReference type="AlphaFoldDB" id="A0ABD3Y219"/>
<comment type="similarity">
    <text evidence="2">Belongs to the GILT family.</text>
</comment>
<dbReference type="Pfam" id="PF03227">
    <property type="entry name" value="GILT"/>
    <property type="match status" value="1"/>
</dbReference>
<dbReference type="PANTHER" id="PTHR13234:SF8">
    <property type="entry name" value="GAMMA-INTERFERON-INDUCIBLE LYSOSOMAL THIOL REDUCTASE"/>
    <property type="match status" value="1"/>
</dbReference>
<evidence type="ECO:0000313" key="8">
    <source>
        <dbReference type="Proteomes" id="UP001634394"/>
    </source>
</evidence>
<keyword evidence="8" id="KW-1185">Reference proteome</keyword>
<sequence>MNGLELVCIVFVASASSCYGFCQFPQHLWCSSPEIAKECRVTSQCKGLICLAKVDAKPVDVVVYYEAMCSECIDFVKDHLSLADKEVGEIMNLQLVPYVDTEACIIYLYPNISVHFPLIECMMTTVGLPEDNAKTCALKFGGVDWAEIVKCSRGSLGRRLEHQMGLHTKSLAIPEDAYLPYVTLNGVLVGDVMDKPGTDYVNLICHNYQGPFPYGCRMEKSHPNHSCRKA</sequence>
<dbReference type="Proteomes" id="UP001634394">
    <property type="component" value="Unassembled WGS sequence"/>
</dbReference>